<dbReference type="Gene3D" id="3.30.420.10">
    <property type="entry name" value="Ribonuclease H-like superfamily/Ribonuclease H"/>
    <property type="match status" value="1"/>
</dbReference>
<dbReference type="GO" id="GO:0015074">
    <property type="term" value="P:DNA integration"/>
    <property type="evidence" value="ECO:0007669"/>
    <property type="project" value="InterPro"/>
</dbReference>
<dbReference type="RefSeq" id="WP_064307330.1">
    <property type="nucleotide sequence ID" value="NZ_LWCR01000006.1"/>
</dbReference>
<protein>
    <recommendedName>
        <fullName evidence="5">Transposase</fullName>
    </recommendedName>
</protein>
<dbReference type="InterPro" id="IPR001584">
    <property type="entry name" value="Integrase_cat-core"/>
</dbReference>
<feature type="domain" description="Integrase catalytic" evidence="1">
    <location>
        <begin position="260"/>
        <end position="378"/>
    </location>
</feature>
<evidence type="ECO:0000259" key="2">
    <source>
        <dbReference type="PROSITE" id="PS51702"/>
    </source>
</evidence>
<dbReference type="InterPro" id="IPR009061">
    <property type="entry name" value="DNA-bd_dom_put_sf"/>
</dbReference>
<dbReference type="Pfam" id="PF09299">
    <property type="entry name" value="Mu-transpos_C"/>
    <property type="match status" value="1"/>
</dbReference>
<dbReference type="EMBL" id="LWCR01000006">
    <property type="protein sequence ID" value="OAN31214.1"/>
    <property type="molecule type" value="Genomic_DNA"/>
</dbReference>
<dbReference type="InterPro" id="IPR015378">
    <property type="entry name" value="Transposase-like_Mu_C"/>
</dbReference>
<comment type="caution">
    <text evidence="3">The sequence shown here is derived from an EMBL/GenBank/DDBJ whole genome shotgun (WGS) entry which is preliminary data.</text>
</comment>
<dbReference type="Pfam" id="PF02316">
    <property type="entry name" value="HTH_Tnp_Mu_1"/>
    <property type="match status" value="1"/>
</dbReference>
<dbReference type="InterPro" id="IPR036388">
    <property type="entry name" value="WH-like_DNA-bd_sf"/>
</dbReference>
<evidence type="ECO:0000259" key="1">
    <source>
        <dbReference type="PROSITE" id="PS50994"/>
    </source>
</evidence>
<dbReference type="PROSITE" id="PS51702">
    <property type="entry name" value="HTH_MU"/>
    <property type="match status" value="1"/>
</dbReference>
<dbReference type="SUPFAM" id="SSF50610">
    <property type="entry name" value="mu transposase, C-terminal domain"/>
    <property type="match status" value="1"/>
</dbReference>
<evidence type="ECO:0008006" key="5">
    <source>
        <dbReference type="Google" id="ProtNLM"/>
    </source>
</evidence>
<evidence type="ECO:0000313" key="4">
    <source>
        <dbReference type="Proteomes" id="UP000078356"/>
    </source>
</evidence>
<name>A0A178LK40_9PSED</name>
<dbReference type="AlphaFoldDB" id="A0A178LK40"/>
<dbReference type="Gene3D" id="2.30.30.130">
    <property type="entry name" value="Transposase, Mu, C-terminal"/>
    <property type="match status" value="1"/>
</dbReference>
<dbReference type="InterPro" id="IPR009004">
    <property type="entry name" value="Transposase_Mu_C"/>
</dbReference>
<sequence>MNSWFTAQELAGLPGMPGSVRAIQLRGKGEWQGRKRSGTKATEYAFAVLPSQTQAAILAKAVAAVAPATEAALPAIIVNERDVKSASRLTENQREVMLARLAFCREIERMMHVTTQKAAIDTLIKLGAAGELSPYLQTRMELANDRATGDRTLSERTLKRWLAVWRAAGKDETSLAPLRQRANLEVPDWMPAFLRCYQRPTKPTVSASYAEFVAGWTGKVPSIHAVKRFLVKLSPEALNQGRMSPQELKSVQAFRRRSTKNLLPGDVYTADGHAFDAEVINPLTGKPYRPEITTVLDVATRRVVGVSIGEAESAIGVLDALRDAIRQCMFVIFYVDNGSGFANEKVREVVDRLGGTMQHSLPYNSQARGLSERGHKTIWVNAAKKLTSYIGADMDKHAGTKVHRISRKQLRETGASRLIPEFGVFMTGVEQEVIDYNERPHRALPKISDPATGTYRHMSPNEAWDKAIDDGWEPLTAPASLVEGLIRPQITRTTNRGEISFSGARYFLNDLTAFHGQEIRVGYDVRDASRVWAYTTAGELIGEAILDGNSSDYMPLTQVEIGREKRSQGQYKRAVDKLERLTGNRVELIAPTTAPSANLPAAELAAALEYAQVMVAQQPTFEVPSTDVERYRLWTRLDQRQAAGEELDEQEARWWKGYANHPDLAFQKRIFEEKNAG</sequence>
<dbReference type="GO" id="GO:0003677">
    <property type="term" value="F:DNA binding"/>
    <property type="evidence" value="ECO:0007669"/>
    <property type="project" value="InterPro"/>
</dbReference>
<dbReference type="SUPFAM" id="SSF46955">
    <property type="entry name" value="Putative DNA-binding domain"/>
    <property type="match status" value="1"/>
</dbReference>
<dbReference type="InterPro" id="IPR003314">
    <property type="entry name" value="Mu-type_HTH"/>
</dbReference>
<dbReference type="Proteomes" id="UP000078356">
    <property type="component" value="Unassembled WGS sequence"/>
</dbReference>
<dbReference type="SUPFAM" id="SSF53098">
    <property type="entry name" value="Ribonuclease H-like"/>
    <property type="match status" value="1"/>
</dbReference>
<reference evidence="3 4" key="1">
    <citation type="submission" date="2016-04" db="EMBL/GenBank/DDBJ databases">
        <title>Draft Genome Sequences of Staphylococcus capitis Strain H36, S. capitis Strain H65, S. cohnii Strain H62, S. hominis Strain H69, Mycobacterium iranicum Strain H39, Plantibacter sp. Strain H53, Pseudomonas oryzihabitans Strain H72, and Microbacterium sp. Strain H83, isolated from residential settings.</title>
        <authorList>
            <person name="Lymperopoulou D."/>
            <person name="Adams R.I."/>
            <person name="Lindow S."/>
            <person name="Coil D.A."/>
            <person name="Jospin G."/>
            <person name="Eisen J.A."/>
        </authorList>
    </citation>
    <scope>NUCLEOTIDE SEQUENCE [LARGE SCALE GENOMIC DNA]</scope>
    <source>
        <strain evidence="3 4">H72</strain>
    </source>
</reference>
<dbReference type="OrthoDB" id="5676324at2"/>
<dbReference type="Gene3D" id="1.10.10.10">
    <property type="entry name" value="Winged helix-like DNA-binding domain superfamily/Winged helix DNA-binding domain"/>
    <property type="match status" value="1"/>
</dbReference>
<organism evidence="3 4">
    <name type="scientific">Pseudomonas oryzihabitans</name>
    <dbReference type="NCBI Taxonomy" id="47885"/>
    <lineage>
        <taxon>Bacteria</taxon>
        <taxon>Pseudomonadati</taxon>
        <taxon>Pseudomonadota</taxon>
        <taxon>Gammaproteobacteria</taxon>
        <taxon>Pseudomonadales</taxon>
        <taxon>Pseudomonadaceae</taxon>
        <taxon>Pseudomonas</taxon>
    </lineage>
</organism>
<accession>A0A178LK40</accession>
<evidence type="ECO:0000313" key="3">
    <source>
        <dbReference type="EMBL" id="OAN31214.1"/>
    </source>
</evidence>
<gene>
    <name evidence="3" type="ORF">A4V15_13985</name>
</gene>
<proteinExistence type="predicted"/>
<dbReference type="PROSITE" id="PS50994">
    <property type="entry name" value="INTEGRASE"/>
    <property type="match status" value="1"/>
</dbReference>
<dbReference type="InterPro" id="IPR012337">
    <property type="entry name" value="RNaseH-like_sf"/>
</dbReference>
<dbReference type="InterPro" id="IPR036397">
    <property type="entry name" value="RNaseH_sf"/>
</dbReference>
<feature type="domain" description="HTH Mu-type" evidence="2">
    <location>
        <begin position="1"/>
        <end position="65"/>
    </location>
</feature>